<feature type="transmembrane region" description="Helical" evidence="7">
    <location>
        <begin position="12"/>
        <end position="32"/>
    </location>
</feature>
<keyword evidence="5 7" id="KW-1133">Transmembrane helix</keyword>
<feature type="transmembrane region" description="Helical" evidence="7">
    <location>
        <begin position="111"/>
        <end position="133"/>
    </location>
</feature>
<keyword evidence="4 7" id="KW-0812">Transmembrane</keyword>
<dbReference type="PANTHER" id="PTHR33932:SF4">
    <property type="entry name" value="NA(+)_H(+) ANTIPORTER SUBUNIT B"/>
    <property type="match status" value="1"/>
</dbReference>
<name>A0A5J6SU66_9BACI</name>
<keyword evidence="10" id="KW-1185">Reference proteome</keyword>
<gene>
    <name evidence="9" type="ORF">PB01_13785</name>
</gene>
<dbReference type="InterPro" id="IPR050622">
    <property type="entry name" value="CPA3_antiporter_subunitB"/>
</dbReference>
<reference evidence="9 10" key="1">
    <citation type="submission" date="2018-07" db="EMBL/GenBank/DDBJ databases">
        <title>Complete genome sequence of Psychrobacillus sp. PB01, isolated from iceberg, and comparative genome analysis of Psychrobacillus strains.</title>
        <authorList>
            <person name="Lee P.C."/>
        </authorList>
    </citation>
    <scope>NUCLEOTIDE SEQUENCE [LARGE SCALE GENOMIC DNA]</scope>
    <source>
        <strain evidence="9 10">PB01</strain>
    </source>
</reference>
<feature type="transmembrane region" description="Helical" evidence="7">
    <location>
        <begin position="67"/>
        <end position="91"/>
    </location>
</feature>
<feature type="transmembrane region" description="Helical" evidence="7">
    <location>
        <begin position="38"/>
        <end position="55"/>
    </location>
</feature>
<dbReference type="Proteomes" id="UP000325517">
    <property type="component" value="Chromosome"/>
</dbReference>
<dbReference type="PANTHER" id="PTHR33932">
    <property type="entry name" value="NA(+)/H(+) ANTIPORTER SUBUNIT B"/>
    <property type="match status" value="1"/>
</dbReference>
<comment type="similarity">
    <text evidence="2">Belongs to the CPA3 antiporters (TC 2.A.63) subunit B family.</text>
</comment>
<proteinExistence type="inferred from homology"/>
<evidence type="ECO:0000256" key="6">
    <source>
        <dbReference type="ARBA" id="ARBA00023136"/>
    </source>
</evidence>
<evidence type="ECO:0000256" key="1">
    <source>
        <dbReference type="ARBA" id="ARBA00004651"/>
    </source>
</evidence>
<evidence type="ECO:0000313" key="9">
    <source>
        <dbReference type="EMBL" id="QFF99807.1"/>
    </source>
</evidence>
<dbReference type="GO" id="GO:0005886">
    <property type="term" value="C:plasma membrane"/>
    <property type="evidence" value="ECO:0007669"/>
    <property type="project" value="UniProtKB-SubCell"/>
</dbReference>
<evidence type="ECO:0000256" key="5">
    <source>
        <dbReference type="ARBA" id="ARBA00022989"/>
    </source>
</evidence>
<keyword evidence="6 7" id="KW-0472">Membrane</keyword>
<evidence type="ECO:0000256" key="3">
    <source>
        <dbReference type="ARBA" id="ARBA00022475"/>
    </source>
</evidence>
<dbReference type="EMBL" id="CP031223">
    <property type="protein sequence ID" value="QFF99807.1"/>
    <property type="molecule type" value="Genomic_DNA"/>
</dbReference>
<keyword evidence="3" id="KW-1003">Cell membrane</keyword>
<evidence type="ECO:0000256" key="7">
    <source>
        <dbReference type="SAM" id="Phobius"/>
    </source>
</evidence>
<dbReference type="OrthoDB" id="9798859at2"/>
<dbReference type="NCBIfam" id="NF009223">
    <property type="entry name" value="PRK12573.1"/>
    <property type="match status" value="1"/>
</dbReference>
<accession>A0A5J6SU66</accession>
<evidence type="ECO:0000313" key="10">
    <source>
        <dbReference type="Proteomes" id="UP000325517"/>
    </source>
</evidence>
<feature type="domain" description="Na+/H+ antiporter MnhB subunit-related protein" evidence="8">
    <location>
        <begin position="7"/>
        <end position="131"/>
    </location>
</feature>
<evidence type="ECO:0000259" key="8">
    <source>
        <dbReference type="Pfam" id="PF04039"/>
    </source>
</evidence>
<dbReference type="Pfam" id="PF04039">
    <property type="entry name" value="MnhB"/>
    <property type="match status" value="1"/>
</dbReference>
<dbReference type="AlphaFoldDB" id="A0A5J6SU66"/>
<dbReference type="KEGG" id="psyo:PB01_13785"/>
<sequence>MKTNDLIIQTTTKVVFFIIFLFSIHIFFAGHYAPGGGFVGGLLMSSAIILLLLAFDLKTVKEMLPVNYTVVTAIGLLTSLATAAGSIFFNVPFFTHVYSDFNLPLLGVTSIHTAMFFDTGVYLVVVGVTMTIIQMIGGDE</sequence>
<protein>
    <submittedName>
        <fullName evidence="9">Na(+)/H(+) antiporter subunit B</fullName>
    </submittedName>
</protein>
<evidence type="ECO:0000256" key="4">
    <source>
        <dbReference type="ARBA" id="ARBA00022692"/>
    </source>
</evidence>
<organism evidence="9 10">
    <name type="scientific">Psychrobacillus glaciei</name>
    <dbReference type="NCBI Taxonomy" id="2283160"/>
    <lineage>
        <taxon>Bacteria</taxon>
        <taxon>Bacillati</taxon>
        <taxon>Bacillota</taxon>
        <taxon>Bacilli</taxon>
        <taxon>Bacillales</taxon>
        <taxon>Bacillaceae</taxon>
        <taxon>Psychrobacillus</taxon>
    </lineage>
</organism>
<comment type="subcellular location">
    <subcellularLocation>
        <location evidence="1">Cell membrane</location>
        <topology evidence="1">Multi-pass membrane protein</topology>
    </subcellularLocation>
</comment>
<evidence type="ECO:0000256" key="2">
    <source>
        <dbReference type="ARBA" id="ARBA00009425"/>
    </source>
</evidence>
<dbReference type="InterPro" id="IPR007182">
    <property type="entry name" value="MnhB"/>
</dbReference>
<dbReference type="RefSeq" id="WP_151700708.1">
    <property type="nucleotide sequence ID" value="NZ_CP031223.1"/>
</dbReference>